<dbReference type="InterPro" id="IPR011055">
    <property type="entry name" value="Dup_hybrid_motif"/>
</dbReference>
<sequence length="320" mass="34177">MKSLMLALYRIRGIMYYAVAAVLIGNVLIGDWFATGLARSIRLTLVYVALALFVVCILLIVFGKKILPQSAPREVMSPVAGRWMALNSPATDIPSHGVRMYGQAYAIDLVHEPAADTRPEFGEAFMRTNAEYPAFGQPVHAMVSGTVVKVSDWRRDHRARSNPLSIVYMMIEGALREVGGPGNIVGNHVVIRTDDGVFAAVAHLKRGSAQVSIGDVVAAGQVIGSCGNSGNSSEPHVHAQLMDRASFWTGQGIPFTFANVELEPLASASEVESAVEDDSAETTDSGAAVAKPANSDNTTPLILKLRASVPQNEQFMISGA</sequence>
<feature type="domain" description="M23ase beta-sheet core" evidence="3">
    <location>
        <begin position="136"/>
        <end position="243"/>
    </location>
</feature>
<dbReference type="EMBL" id="JBHUOP010000002">
    <property type="protein sequence ID" value="MFD2840237.1"/>
    <property type="molecule type" value="Genomic_DNA"/>
</dbReference>
<evidence type="ECO:0000259" key="3">
    <source>
        <dbReference type="Pfam" id="PF01551"/>
    </source>
</evidence>
<dbReference type="Pfam" id="PF01551">
    <property type="entry name" value="Peptidase_M23"/>
    <property type="match status" value="1"/>
</dbReference>
<dbReference type="CDD" id="cd12797">
    <property type="entry name" value="M23_peptidase"/>
    <property type="match status" value="1"/>
</dbReference>
<protein>
    <submittedName>
        <fullName evidence="4">M23 family metallopeptidase</fullName>
        <ecNumber evidence="4">3.4.-.-</ecNumber>
    </submittedName>
</protein>
<dbReference type="SUPFAM" id="SSF51261">
    <property type="entry name" value="Duplicated hybrid motif"/>
    <property type="match status" value="1"/>
</dbReference>
<accession>A0ABW5XF24</accession>
<feature type="transmembrane region" description="Helical" evidence="2">
    <location>
        <begin position="14"/>
        <end position="33"/>
    </location>
</feature>
<keyword evidence="4" id="KW-0378">Hydrolase</keyword>
<feature type="region of interest" description="Disordered" evidence="1">
    <location>
        <begin position="272"/>
        <end position="295"/>
    </location>
</feature>
<dbReference type="InterPro" id="IPR050570">
    <property type="entry name" value="Cell_wall_metabolism_enzyme"/>
</dbReference>
<keyword evidence="2" id="KW-0472">Membrane</keyword>
<evidence type="ECO:0000313" key="5">
    <source>
        <dbReference type="Proteomes" id="UP001597391"/>
    </source>
</evidence>
<comment type="caution">
    <text evidence="4">The sequence shown here is derived from an EMBL/GenBank/DDBJ whole genome shotgun (WGS) entry which is preliminary data.</text>
</comment>
<evidence type="ECO:0000256" key="2">
    <source>
        <dbReference type="SAM" id="Phobius"/>
    </source>
</evidence>
<dbReference type="PANTHER" id="PTHR21666:SF270">
    <property type="entry name" value="MUREIN HYDROLASE ACTIVATOR ENVC"/>
    <property type="match status" value="1"/>
</dbReference>
<proteinExistence type="predicted"/>
<dbReference type="Proteomes" id="UP001597391">
    <property type="component" value="Unassembled WGS sequence"/>
</dbReference>
<dbReference type="PANTHER" id="PTHR21666">
    <property type="entry name" value="PEPTIDASE-RELATED"/>
    <property type="match status" value="1"/>
</dbReference>
<dbReference type="EC" id="3.4.-.-" evidence="4"/>
<keyword evidence="5" id="KW-1185">Reference proteome</keyword>
<gene>
    <name evidence="4" type="ORF">ACFSYH_06600</name>
</gene>
<evidence type="ECO:0000313" key="4">
    <source>
        <dbReference type="EMBL" id="MFD2840237.1"/>
    </source>
</evidence>
<name>A0ABW5XF24_9MICO</name>
<dbReference type="RefSeq" id="WP_377466008.1">
    <property type="nucleotide sequence ID" value="NZ_JBHUOP010000002.1"/>
</dbReference>
<evidence type="ECO:0000256" key="1">
    <source>
        <dbReference type="SAM" id="MobiDB-lite"/>
    </source>
</evidence>
<dbReference type="Gene3D" id="2.70.70.10">
    <property type="entry name" value="Glucose Permease (Domain IIA)"/>
    <property type="match status" value="1"/>
</dbReference>
<dbReference type="InterPro" id="IPR016047">
    <property type="entry name" value="M23ase_b-sheet_dom"/>
</dbReference>
<keyword evidence="2" id="KW-0812">Transmembrane</keyword>
<dbReference type="GO" id="GO:0016787">
    <property type="term" value="F:hydrolase activity"/>
    <property type="evidence" value="ECO:0007669"/>
    <property type="project" value="UniProtKB-KW"/>
</dbReference>
<feature type="transmembrane region" description="Helical" evidence="2">
    <location>
        <begin position="45"/>
        <end position="63"/>
    </location>
</feature>
<organism evidence="4 5">
    <name type="scientific">Populibacterium corticicola</name>
    <dbReference type="NCBI Taxonomy" id="1812826"/>
    <lineage>
        <taxon>Bacteria</taxon>
        <taxon>Bacillati</taxon>
        <taxon>Actinomycetota</taxon>
        <taxon>Actinomycetes</taxon>
        <taxon>Micrococcales</taxon>
        <taxon>Jonesiaceae</taxon>
        <taxon>Populibacterium</taxon>
    </lineage>
</organism>
<keyword evidence="2" id="KW-1133">Transmembrane helix</keyword>
<reference evidence="5" key="1">
    <citation type="journal article" date="2019" name="Int. J. Syst. Evol. Microbiol.">
        <title>The Global Catalogue of Microorganisms (GCM) 10K type strain sequencing project: providing services to taxonomists for standard genome sequencing and annotation.</title>
        <authorList>
            <consortium name="The Broad Institute Genomics Platform"/>
            <consortium name="The Broad Institute Genome Sequencing Center for Infectious Disease"/>
            <person name="Wu L."/>
            <person name="Ma J."/>
        </authorList>
    </citation>
    <scope>NUCLEOTIDE SEQUENCE [LARGE SCALE GENOMIC DNA]</scope>
    <source>
        <strain evidence="5">KCTC 33576</strain>
    </source>
</reference>